<evidence type="ECO:0000256" key="1">
    <source>
        <dbReference type="ARBA" id="ARBA00004613"/>
    </source>
</evidence>
<dbReference type="SUPFAM" id="SSF55797">
    <property type="entry name" value="PR-1-like"/>
    <property type="match status" value="1"/>
</dbReference>
<name>A0A6I8V4P3_DROPS</name>
<dbReference type="InParanoid" id="A0A6I8V4P3"/>
<dbReference type="FunCoup" id="A0A6I8V4P3">
    <property type="interactions" value="17"/>
</dbReference>
<evidence type="ECO:0000256" key="5">
    <source>
        <dbReference type="SAM" id="SignalP"/>
    </source>
</evidence>
<keyword evidence="4 5" id="KW-0732">Signal</keyword>
<keyword evidence="7" id="KW-1185">Reference proteome</keyword>
<evidence type="ECO:0000256" key="4">
    <source>
        <dbReference type="ARBA" id="ARBA00022729"/>
    </source>
</evidence>
<dbReference type="InterPro" id="IPR014044">
    <property type="entry name" value="CAP_dom"/>
</dbReference>
<dbReference type="GO" id="GO:0005576">
    <property type="term" value="C:extracellular region"/>
    <property type="evidence" value="ECO:0007669"/>
    <property type="project" value="UniProtKB-SubCell"/>
</dbReference>
<feature type="domain" description="SCP" evidence="6">
    <location>
        <begin position="101"/>
        <end position="227"/>
    </location>
</feature>
<dbReference type="Gene3D" id="3.40.33.10">
    <property type="entry name" value="CAP"/>
    <property type="match status" value="1"/>
</dbReference>
<reference evidence="8" key="2">
    <citation type="submission" date="2025-08" db="UniProtKB">
        <authorList>
            <consortium name="RefSeq"/>
        </authorList>
    </citation>
    <scope>IDENTIFICATION</scope>
    <source>
        <strain evidence="8">MV-25-SWS-2005</strain>
        <tissue evidence="8">Whole body</tissue>
    </source>
</reference>
<dbReference type="Pfam" id="PF00188">
    <property type="entry name" value="CAP"/>
    <property type="match status" value="1"/>
</dbReference>
<comment type="subcellular location">
    <subcellularLocation>
        <location evidence="1">Secreted</location>
    </subcellularLocation>
</comment>
<evidence type="ECO:0000313" key="7">
    <source>
        <dbReference type="Proteomes" id="UP000001819"/>
    </source>
</evidence>
<keyword evidence="3" id="KW-0964">Secreted</keyword>
<dbReference type="InterPro" id="IPR035940">
    <property type="entry name" value="CAP_sf"/>
</dbReference>
<comment type="similarity">
    <text evidence="2">Belongs to the CRISP family.</text>
</comment>
<evidence type="ECO:0000259" key="6">
    <source>
        <dbReference type="Pfam" id="PF00188"/>
    </source>
</evidence>
<protein>
    <submittedName>
        <fullName evidence="8">Antigen 5 like allergen Cul n 1</fullName>
    </submittedName>
</protein>
<dbReference type="Bgee" id="FBgn0245599">
    <property type="expression patterns" value="Expressed in male reproductive system and 1 other cell type or tissue"/>
</dbReference>
<dbReference type="CDD" id="cd05380">
    <property type="entry name" value="CAP_euk"/>
    <property type="match status" value="1"/>
</dbReference>
<evidence type="ECO:0000313" key="8">
    <source>
        <dbReference type="RefSeq" id="XP_002138788.2"/>
    </source>
</evidence>
<accession>A0A6I8V4P3</accession>
<sequence length="282" mass="31245">MINGRCYRMICPLLLLSVLFLAAEGFLEEKPTVASKNLCRPDLCSPQMTHVGCIESKEFAPACGKGNRIIFVNGGLRQSILQSINIMRNYVASGVGNFSVAGRMPTMRWDTTLEKLASLLVRQCSIEGKYCANTEKYHYVSTTQLSATMERRSNVARRVVNKLLPTLYHDLLGCHMDKDHRIMPLAEGVCVGHYIPLLQDNGNRMGCAIRYKSDQGGNDTITLTLLCHFSRANVNSNPHYEVATIPGEKCSTGKSKLYAFLCDRIEVVDANNVGDIEGTALF</sequence>
<gene>
    <name evidence="8" type="primary">antr</name>
</gene>
<organism evidence="7 8">
    <name type="scientific">Drosophila pseudoobscura pseudoobscura</name>
    <name type="common">Fruit fly</name>
    <dbReference type="NCBI Taxonomy" id="46245"/>
    <lineage>
        <taxon>Eukaryota</taxon>
        <taxon>Metazoa</taxon>
        <taxon>Ecdysozoa</taxon>
        <taxon>Arthropoda</taxon>
        <taxon>Hexapoda</taxon>
        <taxon>Insecta</taxon>
        <taxon>Pterygota</taxon>
        <taxon>Neoptera</taxon>
        <taxon>Endopterygota</taxon>
        <taxon>Diptera</taxon>
        <taxon>Brachycera</taxon>
        <taxon>Muscomorpha</taxon>
        <taxon>Ephydroidea</taxon>
        <taxon>Drosophilidae</taxon>
        <taxon>Drosophila</taxon>
        <taxon>Sophophora</taxon>
    </lineage>
</organism>
<dbReference type="PIRSF" id="PIRSF038921">
    <property type="entry name" value="P14a"/>
    <property type="match status" value="1"/>
</dbReference>
<dbReference type="GeneID" id="6898814"/>
<reference evidence="7" key="1">
    <citation type="submission" date="2024-06" db="UniProtKB">
        <authorList>
            <consortium name="RefSeq"/>
        </authorList>
    </citation>
    <scope>NUCLEOTIDE SEQUENCE [LARGE SCALE GENOMIC DNA]</scope>
    <source>
        <strain evidence="7">MV2-25</strain>
    </source>
</reference>
<dbReference type="RefSeq" id="XP_002138788.2">
    <property type="nucleotide sequence ID" value="XM_002138752.3"/>
</dbReference>
<feature type="signal peptide" evidence="5">
    <location>
        <begin position="1"/>
        <end position="25"/>
    </location>
</feature>
<dbReference type="Proteomes" id="UP000001819">
    <property type="component" value="Chromosome 3"/>
</dbReference>
<dbReference type="InterPro" id="IPR034763">
    <property type="entry name" value="P14a_insect"/>
</dbReference>
<evidence type="ECO:0000256" key="3">
    <source>
        <dbReference type="ARBA" id="ARBA00022525"/>
    </source>
</evidence>
<evidence type="ECO:0000256" key="2">
    <source>
        <dbReference type="ARBA" id="ARBA00009923"/>
    </source>
</evidence>
<feature type="chain" id="PRO_5026035531" evidence="5">
    <location>
        <begin position="26"/>
        <end position="282"/>
    </location>
</feature>
<dbReference type="AlphaFoldDB" id="A0A6I8V4P3"/>
<dbReference type="KEGG" id="dpo:6898814"/>
<proteinExistence type="inferred from homology"/>